<keyword evidence="2 4" id="KW-0547">Nucleotide-binding</keyword>
<dbReference type="InterPro" id="IPR052032">
    <property type="entry name" value="ATP-dep_AA_Ligase"/>
</dbReference>
<dbReference type="AlphaFoldDB" id="A0A1H3DKT0"/>
<accession>A0A1H3DKT0</accession>
<dbReference type="GO" id="GO:0016874">
    <property type="term" value="F:ligase activity"/>
    <property type="evidence" value="ECO:0007669"/>
    <property type="project" value="UniProtKB-KW"/>
</dbReference>
<evidence type="ECO:0000259" key="5">
    <source>
        <dbReference type="PROSITE" id="PS50975"/>
    </source>
</evidence>
<dbReference type="Gene3D" id="3.40.50.20">
    <property type="match status" value="1"/>
</dbReference>
<evidence type="ECO:0000256" key="2">
    <source>
        <dbReference type="ARBA" id="ARBA00022741"/>
    </source>
</evidence>
<dbReference type="OrthoDB" id="9803907at2"/>
<reference evidence="7" key="1">
    <citation type="submission" date="2016-10" db="EMBL/GenBank/DDBJ databases">
        <authorList>
            <person name="Varghese N."/>
            <person name="Submissions S."/>
        </authorList>
    </citation>
    <scope>NUCLEOTIDE SEQUENCE [LARGE SCALE GENOMIC DNA]</scope>
    <source>
        <strain evidence="7">DSM 173</strain>
    </source>
</reference>
<organism evidence="6 7">
    <name type="scientific">Allochromatium warmingii</name>
    <name type="common">Chromatium warmingii</name>
    <dbReference type="NCBI Taxonomy" id="61595"/>
    <lineage>
        <taxon>Bacteria</taxon>
        <taxon>Pseudomonadati</taxon>
        <taxon>Pseudomonadota</taxon>
        <taxon>Gammaproteobacteria</taxon>
        <taxon>Chromatiales</taxon>
        <taxon>Chromatiaceae</taxon>
        <taxon>Allochromatium</taxon>
    </lineage>
</organism>
<dbReference type="STRING" id="61595.SAMN05421644_10927"/>
<protein>
    <submittedName>
        <fullName evidence="6">ATP-grasp domain-containing protein</fullName>
    </submittedName>
</protein>
<dbReference type="EMBL" id="FNOW01000009">
    <property type="protein sequence ID" value="SDX67015.1"/>
    <property type="molecule type" value="Genomic_DNA"/>
</dbReference>
<sequence length="345" mass="38039">MTRVWFNRTFSNVRTLFELIRRADTAADFTLICTHPEPSFPGFTLAHEYALEPAELSDAEYLDFCLDFCRTHRIDALWPGKTAHLLAEQRDRFAANGVRVLAVAAPEVLDRLHDKAQFALAARHCHIPPPETIAFRTAAEFEAAYERLSFSHATLCIKPAQGVNGAGFRVIQPGNAGLDALARDELYTISLACLRQRLAVTPSAQTWLLMEYLDGTEYSVDAVGDGQRVRALVQRAKTTGRGYGQRLVARADLTQAVNELTAQFGLTGLFNIQFRAGRHGLRLLEINPRFAGGIGYSGAAGINLPYLALHGMIHGFASATQTAPQHAPEMTVLEVAHYLRHEDAV</sequence>
<evidence type="ECO:0000256" key="1">
    <source>
        <dbReference type="ARBA" id="ARBA00022598"/>
    </source>
</evidence>
<feature type="domain" description="ATP-grasp" evidence="5">
    <location>
        <begin position="119"/>
        <end position="313"/>
    </location>
</feature>
<evidence type="ECO:0000313" key="6">
    <source>
        <dbReference type="EMBL" id="SDX67015.1"/>
    </source>
</evidence>
<keyword evidence="7" id="KW-1185">Reference proteome</keyword>
<dbReference type="RefSeq" id="WP_091332571.1">
    <property type="nucleotide sequence ID" value="NZ_FNOW01000009.1"/>
</dbReference>
<keyword evidence="1" id="KW-0436">Ligase</keyword>
<dbReference type="Pfam" id="PF15632">
    <property type="entry name" value="ATPgrasp_Ter"/>
    <property type="match status" value="1"/>
</dbReference>
<dbReference type="Gene3D" id="3.30.470.20">
    <property type="entry name" value="ATP-grasp fold, B domain"/>
    <property type="match status" value="1"/>
</dbReference>
<name>A0A1H3DKT0_ALLWA</name>
<proteinExistence type="predicted"/>
<dbReference type="PANTHER" id="PTHR43585">
    <property type="entry name" value="FUMIPYRROLE BIOSYNTHESIS PROTEIN C"/>
    <property type="match status" value="1"/>
</dbReference>
<evidence type="ECO:0000256" key="4">
    <source>
        <dbReference type="PROSITE-ProRule" id="PRU00409"/>
    </source>
</evidence>
<keyword evidence="3 4" id="KW-0067">ATP-binding</keyword>
<evidence type="ECO:0000313" key="7">
    <source>
        <dbReference type="Proteomes" id="UP000198672"/>
    </source>
</evidence>
<dbReference type="PROSITE" id="PS50975">
    <property type="entry name" value="ATP_GRASP"/>
    <property type="match status" value="1"/>
</dbReference>
<dbReference type="Proteomes" id="UP000198672">
    <property type="component" value="Unassembled WGS sequence"/>
</dbReference>
<dbReference type="GO" id="GO:0005524">
    <property type="term" value="F:ATP binding"/>
    <property type="evidence" value="ECO:0007669"/>
    <property type="project" value="UniProtKB-UniRule"/>
</dbReference>
<gene>
    <name evidence="6" type="ORF">SAMN05421644_10927</name>
</gene>
<evidence type="ECO:0000256" key="3">
    <source>
        <dbReference type="ARBA" id="ARBA00022840"/>
    </source>
</evidence>
<dbReference type="InterPro" id="IPR011761">
    <property type="entry name" value="ATP-grasp"/>
</dbReference>
<dbReference type="SUPFAM" id="SSF56059">
    <property type="entry name" value="Glutathione synthetase ATP-binding domain-like"/>
    <property type="match status" value="1"/>
</dbReference>
<dbReference type="GO" id="GO:0046872">
    <property type="term" value="F:metal ion binding"/>
    <property type="evidence" value="ECO:0007669"/>
    <property type="project" value="InterPro"/>
</dbReference>
<dbReference type="PANTHER" id="PTHR43585:SF2">
    <property type="entry name" value="ATP-GRASP ENZYME FSQD"/>
    <property type="match status" value="1"/>
</dbReference>